<protein>
    <submittedName>
        <fullName evidence="3">Uncharacterized protein</fullName>
    </submittedName>
</protein>
<dbReference type="STRING" id="684065.SAMN05421738_1085"/>
<keyword evidence="2" id="KW-0812">Transmembrane</keyword>
<sequence length="120" mass="13928">MNNYLVKHIVGIFFSMLLMFSTNLQGLAGYIDYTIKLEEKANHDSDKKDSKALFSQTSTEEENNQKNNSSKEITEKIQYFHQINLFTFFDAKQKSFSNYYHSDDYTSTNNGVTTPPPEFI</sequence>
<evidence type="ECO:0000313" key="3">
    <source>
        <dbReference type="EMBL" id="SFN19263.1"/>
    </source>
</evidence>
<keyword evidence="2" id="KW-0472">Membrane</keyword>
<keyword evidence="2" id="KW-1133">Transmembrane helix</keyword>
<proteinExistence type="predicted"/>
<dbReference type="RefSeq" id="WP_125112852.1">
    <property type="nucleotide sequence ID" value="NZ_FOUZ01000008.1"/>
</dbReference>
<feature type="compositionally biased region" description="Basic and acidic residues" evidence="1">
    <location>
        <begin position="41"/>
        <end position="51"/>
    </location>
</feature>
<organism evidence="3 4">
    <name type="scientific">Algoriella xinjiangensis</name>
    <dbReference type="NCBI Taxonomy" id="684065"/>
    <lineage>
        <taxon>Bacteria</taxon>
        <taxon>Pseudomonadati</taxon>
        <taxon>Bacteroidota</taxon>
        <taxon>Flavobacteriia</taxon>
        <taxon>Flavobacteriales</taxon>
        <taxon>Weeksellaceae</taxon>
        <taxon>Algoriella</taxon>
    </lineage>
</organism>
<dbReference type="OrthoDB" id="1451356at2"/>
<evidence type="ECO:0000256" key="2">
    <source>
        <dbReference type="SAM" id="Phobius"/>
    </source>
</evidence>
<evidence type="ECO:0000256" key="1">
    <source>
        <dbReference type="SAM" id="MobiDB-lite"/>
    </source>
</evidence>
<feature type="transmembrane region" description="Helical" evidence="2">
    <location>
        <begin position="12"/>
        <end position="31"/>
    </location>
</feature>
<name>A0A1I4X1D6_9FLAO</name>
<reference evidence="4" key="1">
    <citation type="submission" date="2016-10" db="EMBL/GenBank/DDBJ databases">
        <authorList>
            <person name="Varghese N."/>
            <person name="Submissions S."/>
        </authorList>
    </citation>
    <scope>NUCLEOTIDE SEQUENCE [LARGE SCALE GENOMIC DNA]</scope>
    <source>
        <strain evidence="4">XJ109</strain>
    </source>
</reference>
<dbReference type="EMBL" id="FOUZ01000008">
    <property type="protein sequence ID" value="SFN19263.1"/>
    <property type="molecule type" value="Genomic_DNA"/>
</dbReference>
<dbReference type="AlphaFoldDB" id="A0A1I4X1D6"/>
<dbReference type="Proteomes" id="UP000199149">
    <property type="component" value="Unassembled WGS sequence"/>
</dbReference>
<feature type="region of interest" description="Disordered" evidence="1">
    <location>
        <begin position="41"/>
        <end position="71"/>
    </location>
</feature>
<evidence type="ECO:0000313" key="4">
    <source>
        <dbReference type="Proteomes" id="UP000199149"/>
    </source>
</evidence>
<gene>
    <name evidence="3" type="ORF">SAMN05421738_1085</name>
</gene>
<keyword evidence="4" id="KW-1185">Reference proteome</keyword>
<accession>A0A1I4X1D6</accession>